<accession>A0ABR3PXG0</accession>
<name>A0ABR3PXG0_9TREE</name>
<proteinExistence type="inferred from homology"/>
<gene>
    <name evidence="2" type="ORF">Q8F55_006261</name>
</gene>
<dbReference type="InterPro" id="IPR015943">
    <property type="entry name" value="WD40/YVTN_repeat-like_dom_sf"/>
</dbReference>
<reference evidence="2 3" key="1">
    <citation type="submission" date="2023-08" db="EMBL/GenBank/DDBJ databases">
        <title>Annotated Genome Sequence of Vanrija albida AlHP1.</title>
        <authorList>
            <person name="Herzog R."/>
        </authorList>
    </citation>
    <scope>NUCLEOTIDE SEQUENCE [LARGE SCALE GENOMIC DNA]</scope>
    <source>
        <strain evidence="2 3">AlHP1</strain>
    </source>
</reference>
<dbReference type="InterPro" id="IPR019405">
    <property type="entry name" value="Lactonase_7-beta_prop"/>
</dbReference>
<dbReference type="EMBL" id="JBBXJM010000005">
    <property type="protein sequence ID" value="KAL1406852.1"/>
    <property type="molecule type" value="Genomic_DNA"/>
</dbReference>
<comment type="similarity">
    <text evidence="1">Belongs to the cycloisomerase 2 family.</text>
</comment>
<dbReference type="RefSeq" id="XP_069206796.1">
    <property type="nucleotide sequence ID" value="XM_069354725.1"/>
</dbReference>
<keyword evidence="3" id="KW-1185">Reference proteome</keyword>
<comment type="caution">
    <text evidence="2">The sequence shown here is derived from an EMBL/GenBank/DDBJ whole genome shotgun (WGS) entry which is preliminary data.</text>
</comment>
<evidence type="ECO:0000313" key="3">
    <source>
        <dbReference type="Proteomes" id="UP001565368"/>
    </source>
</evidence>
<dbReference type="InterPro" id="IPR050282">
    <property type="entry name" value="Cycloisomerase_2"/>
</dbReference>
<sequence length="368" mass="39047">MSYTLLAGGYRSSIATLAFDPAARTLTTTSDAHTPINPSWVERSASGFYAVSEDEKNGTVFSGVLGDKGVEVTSERKTHGGPCHVHVTKDGSGVVVANYVGGSVLYIPTNADGTLSATSESPVLSLPFPYDHVPKPNPTRQDSSHAHQVVEGAGGLLYVFDLGSDRVYHVARDGESGLKVVDWYQCSPGFGPRHGVVSPDGSILYVLGELGHAVTAFPVPGDKSSQPLFEPVGIIPPSVPEGYSEAMDAAEITLHPGDARTLYVSNRLELDASKMTPTLPPIEERQVGDAVAVIRLAEGGKAAEGVSFIRTNCDTIRALQVSRDGKYVAVAGQQNGLVEVYEIGGAEHDKWSLVATAEVERVTDFIWL</sequence>
<evidence type="ECO:0008006" key="4">
    <source>
        <dbReference type="Google" id="ProtNLM"/>
    </source>
</evidence>
<dbReference type="Gene3D" id="2.130.10.10">
    <property type="entry name" value="YVTN repeat-like/Quinoprotein amine dehydrogenase"/>
    <property type="match status" value="1"/>
</dbReference>
<dbReference type="Pfam" id="PF10282">
    <property type="entry name" value="Lactonase"/>
    <property type="match status" value="1"/>
</dbReference>
<dbReference type="InterPro" id="IPR011048">
    <property type="entry name" value="Haem_d1_sf"/>
</dbReference>
<dbReference type="PANTHER" id="PTHR30344">
    <property type="entry name" value="6-PHOSPHOGLUCONOLACTONASE-RELATED"/>
    <property type="match status" value="1"/>
</dbReference>
<dbReference type="Proteomes" id="UP001565368">
    <property type="component" value="Unassembled WGS sequence"/>
</dbReference>
<organism evidence="2 3">
    <name type="scientific">Vanrija albida</name>
    <dbReference type="NCBI Taxonomy" id="181172"/>
    <lineage>
        <taxon>Eukaryota</taxon>
        <taxon>Fungi</taxon>
        <taxon>Dikarya</taxon>
        <taxon>Basidiomycota</taxon>
        <taxon>Agaricomycotina</taxon>
        <taxon>Tremellomycetes</taxon>
        <taxon>Trichosporonales</taxon>
        <taxon>Trichosporonaceae</taxon>
        <taxon>Vanrija</taxon>
    </lineage>
</organism>
<dbReference type="GeneID" id="95987304"/>
<evidence type="ECO:0000313" key="2">
    <source>
        <dbReference type="EMBL" id="KAL1406852.1"/>
    </source>
</evidence>
<dbReference type="SUPFAM" id="SSF51004">
    <property type="entry name" value="C-terminal (heme d1) domain of cytochrome cd1-nitrite reductase"/>
    <property type="match status" value="1"/>
</dbReference>
<protein>
    <recommendedName>
        <fullName evidence="4">6-phosphogluconolactonase</fullName>
    </recommendedName>
</protein>
<dbReference type="PANTHER" id="PTHR30344:SF7">
    <property type="entry name" value="DUF2415 DOMAIN-CONTAINING PROTEIN"/>
    <property type="match status" value="1"/>
</dbReference>
<evidence type="ECO:0000256" key="1">
    <source>
        <dbReference type="ARBA" id="ARBA00005564"/>
    </source>
</evidence>